<dbReference type="EMBL" id="VSSQ01020198">
    <property type="protein sequence ID" value="MPM64869.1"/>
    <property type="molecule type" value="Genomic_DNA"/>
</dbReference>
<feature type="region of interest" description="Disordered" evidence="1">
    <location>
        <begin position="88"/>
        <end position="112"/>
    </location>
</feature>
<dbReference type="AlphaFoldDB" id="A0A645BHB8"/>
<evidence type="ECO:0000313" key="2">
    <source>
        <dbReference type="EMBL" id="MPM64869.1"/>
    </source>
</evidence>
<protein>
    <submittedName>
        <fullName evidence="2">Uncharacterized protein</fullName>
    </submittedName>
</protein>
<comment type="caution">
    <text evidence="2">The sequence shown here is derived from an EMBL/GenBank/DDBJ whole genome shotgun (WGS) entry which is preliminary data.</text>
</comment>
<evidence type="ECO:0000256" key="1">
    <source>
        <dbReference type="SAM" id="MobiDB-lite"/>
    </source>
</evidence>
<name>A0A645BHB8_9ZZZZ</name>
<reference evidence="2" key="1">
    <citation type="submission" date="2019-08" db="EMBL/GenBank/DDBJ databases">
        <authorList>
            <person name="Kucharzyk K."/>
            <person name="Murdoch R.W."/>
            <person name="Higgins S."/>
            <person name="Loffler F."/>
        </authorList>
    </citation>
    <scope>NUCLEOTIDE SEQUENCE</scope>
</reference>
<organism evidence="2">
    <name type="scientific">bioreactor metagenome</name>
    <dbReference type="NCBI Taxonomy" id="1076179"/>
    <lineage>
        <taxon>unclassified sequences</taxon>
        <taxon>metagenomes</taxon>
        <taxon>ecological metagenomes</taxon>
    </lineage>
</organism>
<proteinExistence type="predicted"/>
<gene>
    <name evidence="2" type="ORF">SDC9_111760</name>
</gene>
<accession>A0A645BHB8</accession>
<sequence length="112" mass="12093">MFRCVTEYLKITCVKKAATHFPKMVVTVSAKATMAVVGPLKTTDTSTNIPTEIKKTGIKSEFPKNSIRFINADECGISRFKASPAAKAPMIGSIPPSSAKKPQKNTTNSTKM</sequence>